<evidence type="ECO:0000256" key="6">
    <source>
        <dbReference type="ARBA" id="ARBA00024347"/>
    </source>
</evidence>
<name>A0A0P7V475_SCLFO</name>
<accession>A0A0P7V475</accession>
<evidence type="ECO:0000313" key="11">
    <source>
        <dbReference type="Proteomes" id="UP000034805"/>
    </source>
</evidence>
<dbReference type="Gene3D" id="3.30.720.50">
    <property type="match status" value="1"/>
</dbReference>
<evidence type="ECO:0000256" key="5">
    <source>
        <dbReference type="ARBA" id="ARBA00023242"/>
    </source>
</evidence>
<dbReference type="EMBL" id="JARO02005001">
    <property type="protein sequence ID" value="KPP67512.1"/>
    <property type="molecule type" value="Genomic_DNA"/>
</dbReference>
<feature type="domain" description="PARP catalytic" evidence="8">
    <location>
        <begin position="1271"/>
        <end position="1468"/>
    </location>
</feature>
<sequence length="1468" mass="161173">MKSRVRALLGVPCSRLASRPPPALRPVSRVRLRLAMTLPGISGFRLAQHNKQSQQIQLYPEEEKVVVMGMAQVGHVGKWEAHVHQVFDKIRNKYCCHYLADQKKLKTLLETTYMLTEDMKVYNEPGEGFAVIVGEDKEVQERLLLLEKLNEIKSPVSQKCVSTSCLVGEAKLSLIWKDLETDLKQVFPGIRLSQAGSGKVMIEGPMSDIMGAREMVTARAALVHEKEVAGISSALLSFLSAQGHEALTSTLGNVEVRAEFTISGLSLLSLSKEALEEAQRVFLTRIGEDNVLVPDLPNMLRLKEELQSEELQLNQGMIRVKMVCRQDSGGDASYIQLLGYRDPVNKLKKVVQRFLEDQSILQTSVVLPFPEAWDNFCDLLTLLGVDHTGVQFSLPTTQEPSRVVLTGPKHLVTSVCRQVSTALSSLVQEVFTIDRPGSLRYFTGPGREYLQVVGRTHRCLVQLRGSGIPEEPSYQLEGGMCVRVQHGNITQEKADALVNAANEDLEHRGGVAQALSLAGGPEVQQACRELVRRSGKVPTGTAVATTPGQLPCKVLVHVVGPVWSITPGARRMVRAQLESAVKAALELAESHGCRSLAMPCISSGVFGVPFDLCATAIVTAVRDFGRSSRILQRVTCLDMNVEAVRAMQVSCNTLLGRREPPAARAVQRTDTGRLESIRATAGGAAAAESLIHVKVIVGNIEDQEVDALVSPMLGLNPLSSKVGKCLMNKAGKGLENGFEQATRGRRAVPGDVVLVEGKGALNVCCVFFIRCERWAGVSQSSAAETLRRAVRDVLRSCESWGFVSVAFPVIGTGRSMGFPHSVVAQILLQEIQLHEETRVSDTALCVFIVIHPSDKHSAADEVSVMLGAVKLQLVFGDIIKETTDVIVNSTNFTSEQTGVSKAILTAAGKNVQDEFDRVKSQDDGICFTLAGALACKIIVHICANKDLDLVKKLCGKVLKFCEHKGYRSVAFPAVCAGGAGLGAPAVASSVLDGLACAVRDSSFTHLSLIRIVLLLRPVFEAFRSELESRLGDHAPSPSLKERSKKFLKQILKKDSETSLVSNSPAEISMLTLDSWRPLPAVVCVTGPGQQALRDVQRDLEAVLQKQLYDREFEAEDLAKLSREDLASLMKLAQEQELSLQPEGVGERPGIGPRRYVVRGLKETVLQFSDAVQQALTGALCRKLREREEVLMFLSVQWMILTARAEWEEMDLKHNYTLEQKYQENNSSVLDLDCPGGDVLKVDLGKMEATSKNTGLTCRLKRMEQHTGKYNPPSCWDPMAPGESIKKVLLEQDSPEYRDVAQNFLRTATGHTIHKIERVQNIHLWRSYWGKMQQFTEKNGVGQVGEKFLYHGTSVAACDSIKREGFNRSFAGKHATRHGVGVYFAVHASYSASLAFTPPDQAGLRYMYVARVLTGHYTVGTEDMKVPPLRSGTNPPDRFDSLVNAANNPSMFVIFHDDQAYPDYLITFK</sequence>
<dbReference type="InterPro" id="IPR052056">
    <property type="entry name" value="Mono-ARTD/PARP"/>
</dbReference>
<dbReference type="SUPFAM" id="SSF52949">
    <property type="entry name" value="Macro domain-like"/>
    <property type="match status" value="3"/>
</dbReference>
<evidence type="ECO:0000259" key="9">
    <source>
        <dbReference type="PROSITE" id="PS51154"/>
    </source>
</evidence>
<comment type="similarity">
    <text evidence="6">Belongs to the ARTD/PARP family.</text>
</comment>
<protein>
    <recommendedName>
        <fullName evidence="7">Poly [ADP-ribose] polymerase</fullName>
        <shortName evidence="7">PARP</shortName>
        <ecNumber evidence="7">2.4.2.-</ecNumber>
    </recommendedName>
</protein>
<dbReference type="Proteomes" id="UP000034805">
    <property type="component" value="Unassembled WGS sequence"/>
</dbReference>
<feature type="domain" description="Macro" evidence="9">
    <location>
        <begin position="858"/>
        <end position="1030"/>
    </location>
</feature>
<keyword evidence="2 7" id="KW-0328">Glycosyltransferase</keyword>
<dbReference type="Pfam" id="PF00644">
    <property type="entry name" value="PARP"/>
    <property type="match status" value="1"/>
</dbReference>
<dbReference type="InterPro" id="IPR002589">
    <property type="entry name" value="Macro_dom"/>
</dbReference>
<dbReference type="GO" id="GO:0005634">
    <property type="term" value="C:nucleus"/>
    <property type="evidence" value="ECO:0007669"/>
    <property type="project" value="UniProtKB-SubCell"/>
</dbReference>
<evidence type="ECO:0000256" key="7">
    <source>
        <dbReference type="RuleBase" id="RU362114"/>
    </source>
</evidence>
<dbReference type="SUPFAM" id="SSF56399">
    <property type="entry name" value="ADP-ribosylation"/>
    <property type="match status" value="1"/>
</dbReference>
<dbReference type="PROSITE" id="PS51059">
    <property type="entry name" value="PARP_CATALYTIC"/>
    <property type="match status" value="1"/>
</dbReference>
<evidence type="ECO:0000256" key="2">
    <source>
        <dbReference type="ARBA" id="ARBA00022676"/>
    </source>
</evidence>
<dbReference type="InterPro" id="IPR037197">
    <property type="entry name" value="WWE_dom_sf"/>
</dbReference>
<keyword evidence="4 7" id="KW-0520">NAD</keyword>
<dbReference type="GO" id="GO:0070212">
    <property type="term" value="P:protein poly-ADP-ribosylation"/>
    <property type="evidence" value="ECO:0007669"/>
    <property type="project" value="TreeGrafter"/>
</dbReference>
<dbReference type="PANTHER" id="PTHR14453:SF107">
    <property type="entry name" value="POLY [ADP-RIBOSE] POLYMERASE"/>
    <property type="match status" value="1"/>
</dbReference>
<evidence type="ECO:0000256" key="1">
    <source>
        <dbReference type="ARBA" id="ARBA00004123"/>
    </source>
</evidence>
<dbReference type="GO" id="GO:1990404">
    <property type="term" value="F:NAD+-protein mono-ADP-ribosyltransferase activity"/>
    <property type="evidence" value="ECO:0007669"/>
    <property type="project" value="TreeGrafter"/>
</dbReference>
<dbReference type="GO" id="GO:0005737">
    <property type="term" value="C:cytoplasm"/>
    <property type="evidence" value="ECO:0007669"/>
    <property type="project" value="TreeGrafter"/>
</dbReference>
<keyword evidence="3 7" id="KW-0808">Transferase</keyword>
<dbReference type="GO" id="GO:0003950">
    <property type="term" value="F:NAD+ poly-ADP-ribosyltransferase activity"/>
    <property type="evidence" value="ECO:0007669"/>
    <property type="project" value="UniProtKB-UniRule"/>
</dbReference>
<dbReference type="GO" id="GO:0003714">
    <property type="term" value="F:transcription corepressor activity"/>
    <property type="evidence" value="ECO:0007669"/>
    <property type="project" value="TreeGrafter"/>
</dbReference>
<dbReference type="SMART" id="SM00506">
    <property type="entry name" value="A1pp"/>
    <property type="match status" value="3"/>
</dbReference>
<dbReference type="FunFam" id="3.90.228.10:FF:000008">
    <property type="entry name" value="Poly [ADP-ribose] polymerase"/>
    <property type="match status" value="1"/>
</dbReference>
<dbReference type="Gene3D" id="3.90.228.10">
    <property type="match status" value="1"/>
</dbReference>
<dbReference type="Gene3D" id="3.40.220.10">
    <property type="entry name" value="Leucine Aminopeptidase, subunit E, domain 1"/>
    <property type="match status" value="3"/>
</dbReference>
<dbReference type="InterPro" id="IPR043472">
    <property type="entry name" value="Macro_dom-like"/>
</dbReference>
<comment type="subcellular location">
    <subcellularLocation>
        <location evidence="1">Nucleus</location>
    </subcellularLocation>
</comment>
<reference evidence="10 11" key="1">
    <citation type="submission" date="2015-08" db="EMBL/GenBank/DDBJ databases">
        <title>The genome of the Asian arowana (Scleropages formosus).</title>
        <authorList>
            <person name="Tan M.H."/>
            <person name="Gan H.M."/>
            <person name="Croft L.J."/>
            <person name="Austin C.M."/>
        </authorList>
    </citation>
    <scope>NUCLEOTIDE SEQUENCE [LARGE SCALE GENOMIC DNA]</scope>
    <source>
        <strain evidence="10">Aro1</strain>
    </source>
</reference>
<dbReference type="Pfam" id="PF01661">
    <property type="entry name" value="Macro"/>
    <property type="match status" value="3"/>
</dbReference>
<dbReference type="CDD" id="cd01439">
    <property type="entry name" value="TCCD_inducible_PARP_like"/>
    <property type="match status" value="1"/>
</dbReference>
<dbReference type="GO" id="GO:0010629">
    <property type="term" value="P:negative regulation of gene expression"/>
    <property type="evidence" value="ECO:0007669"/>
    <property type="project" value="TreeGrafter"/>
</dbReference>
<keyword evidence="5" id="KW-0539">Nucleus</keyword>
<dbReference type="PROSITE" id="PS51154">
    <property type="entry name" value="MACRO"/>
    <property type="match status" value="3"/>
</dbReference>
<dbReference type="CDD" id="cd02907">
    <property type="entry name" value="Macro_Af1521_BAL-like"/>
    <property type="match status" value="1"/>
</dbReference>
<evidence type="ECO:0000256" key="3">
    <source>
        <dbReference type="ARBA" id="ARBA00022679"/>
    </source>
</evidence>
<proteinExistence type="inferred from homology"/>
<dbReference type="EC" id="2.4.2.-" evidence="7"/>
<evidence type="ECO:0000313" key="10">
    <source>
        <dbReference type="EMBL" id="KPP67512.1"/>
    </source>
</evidence>
<gene>
    <name evidence="10" type="ORF">Z043_113884</name>
</gene>
<dbReference type="PANTHER" id="PTHR14453">
    <property type="entry name" value="PARP/ZINC FINGER CCCH TYPE DOMAIN CONTAINING PROTEIN"/>
    <property type="match status" value="1"/>
</dbReference>
<organism evidence="10 11">
    <name type="scientific">Scleropages formosus</name>
    <name type="common">Asian bonytongue</name>
    <name type="synonym">Osteoglossum formosum</name>
    <dbReference type="NCBI Taxonomy" id="113540"/>
    <lineage>
        <taxon>Eukaryota</taxon>
        <taxon>Metazoa</taxon>
        <taxon>Chordata</taxon>
        <taxon>Craniata</taxon>
        <taxon>Vertebrata</taxon>
        <taxon>Euteleostomi</taxon>
        <taxon>Actinopterygii</taxon>
        <taxon>Neopterygii</taxon>
        <taxon>Teleostei</taxon>
        <taxon>Osteoglossocephala</taxon>
        <taxon>Osteoglossomorpha</taxon>
        <taxon>Osteoglossiformes</taxon>
        <taxon>Osteoglossidae</taxon>
        <taxon>Scleropages</taxon>
    </lineage>
</organism>
<feature type="domain" description="Macro" evidence="9">
    <location>
        <begin position="469"/>
        <end position="655"/>
    </location>
</feature>
<dbReference type="InterPro" id="IPR012317">
    <property type="entry name" value="Poly(ADP-ribose)pol_cat_dom"/>
</dbReference>
<evidence type="ECO:0000259" key="8">
    <source>
        <dbReference type="PROSITE" id="PS51059"/>
    </source>
</evidence>
<evidence type="ECO:0000256" key="4">
    <source>
        <dbReference type="ARBA" id="ARBA00023027"/>
    </source>
</evidence>
<comment type="caution">
    <text evidence="10">The sequence shown here is derived from an EMBL/GenBank/DDBJ whole genome shotgun (WGS) entry which is preliminary data.</text>
</comment>
<feature type="domain" description="Macro" evidence="9">
    <location>
        <begin position="680"/>
        <end position="848"/>
    </location>
</feature>